<dbReference type="PROSITE" id="PS51819">
    <property type="entry name" value="VOC"/>
    <property type="match status" value="1"/>
</dbReference>
<keyword evidence="5" id="KW-1185">Reference proteome</keyword>
<dbReference type="PANTHER" id="PTHR21366:SF14">
    <property type="entry name" value="GLYOXALASE DOMAIN-CONTAINING PROTEIN 5"/>
    <property type="match status" value="1"/>
</dbReference>
<dbReference type="SUPFAM" id="SSF54593">
    <property type="entry name" value="Glyoxalase/Bleomycin resistance protein/Dihydroxybiphenyl dioxygenase"/>
    <property type="match status" value="1"/>
</dbReference>
<comment type="similarity">
    <text evidence="1">Belongs to the glyoxalase I family.</text>
</comment>
<dbReference type="Proteomes" id="UP000736164">
    <property type="component" value="Unassembled WGS sequence"/>
</dbReference>
<feature type="domain" description="VOC" evidence="3">
    <location>
        <begin position="44"/>
        <end position="164"/>
    </location>
</feature>
<name>A0A8J7NTU1_ATRSP</name>
<gene>
    <name evidence="4" type="primary">Glod5</name>
    <name evidence="4" type="ORF">GTO95_0002568</name>
</gene>
<protein>
    <recommendedName>
        <fullName evidence="2">Glyoxalase domain-containing protein 5</fullName>
    </recommendedName>
</protein>
<proteinExistence type="inferred from homology"/>
<dbReference type="InterPro" id="IPR004360">
    <property type="entry name" value="Glyas_Fos-R_dOase_dom"/>
</dbReference>
<evidence type="ECO:0000256" key="2">
    <source>
        <dbReference type="ARBA" id="ARBA00040140"/>
    </source>
</evidence>
<feature type="non-terminal residue" evidence="4">
    <location>
        <position position="1"/>
    </location>
</feature>
<organism evidence="4 5">
    <name type="scientific">Atractosteus spatula</name>
    <name type="common">Alligator gar</name>
    <name type="synonym">Lepisosteus spatula</name>
    <dbReference type="NCBI Taxonomy" id="7917"/>
    <lineage>
        <taxon>Eukaryota</taxon>
        <taxon>Metazoa</taxon>
        <taxon>Chordata</taxon>
        <taxon>Craniata</taxon>
        <taxon>Vertebrata</taxon>
        <taxon>Euteleostomi</taxon>
        <taxon>Actinopterygii</taxon>
        <taxon>Neopterygii</taxon>
        <taxon>Holostei</taxon>
        <taxon>Semionotiformes</taxon>
        <taxon>Lepisosteidae</taxon>
        <taxon>Atractosteus</taxon>
    </lineage>
</organism>
<evidence type="ECO:0000313" key="5">
    <source>
        <dbReference type="Proteomes" id="UP000736164"/>
    </source>
</evidence>
<dbReference type="Gene3D" id="3.10.180.10">
    <property type="entry name" value="2,3-Dihydroxybiphenyl 1,2-Dioxygenase, domain 1"/>
    <property type="match status" value="1"/>
</dbReference>
<reference evidence="4" key="1">
    <citation type="journal article" date="2021" name="Cell">
        <title>Tracing the genetic footprints of vertebrate landing in non-teleost ray-finned fishes.</title>
        <authorList>
            <person name="Bi X."/>
            <person name="Wang K."/>
            <person name="Yang L."/>
            <person name="Pan H."/>
            <person name="Jiang H."/>
            <person name="Wei Q."/>
            <person name="Fang M."/>
            <person name="Yu H."/>
            <person name="Zhu C."/>
            <person name="Cai Y."/>
            <person name="He Y."/>
            <person name="Gan X."/>
            <person name="Zeng H."/>
            <person name="Yu D."/>
            <person name="Zhu Y."/>
            <person name="Jiang H."/>
            <person name="Qiu Q."/>
            <person name="Yang H."/>
            <person name="Zhang Y.E."/>
            <person name="Wang W."/>
            <person name="Zhu M."/>
            <person name="He S."/>
            <person name="Zhang G."/>
        </authorList>
    </citation>
    <scope>NUCLEOTIDE SEQUENCE</scope>
    <source>
        <strain evidence="4">Allg_001</strain>
    </source>
</reference>
<evidence type="ECO:0000256" key="1">
    <source>
        <dbReference type="ARBA" id="ARBA00010363"/>
    </source>
</evidence>
<dbReference type="EMBL" id="JAAWVO010038573">
    <property type="protein sequence ID" value="MBN3318205.1"/>
    <property type="molecule type" value="Genomic_DNA"/>
</dbReference>
<evidence type="ECO:0000313" key="4">
    <source>
        <dbReference type="EMBL" id="MBN3318205.1"/>
    </source>
</evidence>
<dbReference type="Pfam" id="PF00903">
    <property type="entry name" value="Glyoxalase"/>
    <property type="match status" value="1"/>
</dbReference>
<accession>A0A8J7NTU1</accession>
<dbReference type="InterPro" id="IPR029068">
    <property type="entry name" value="Glyas_Bleomycin-R_OHBP_Dase"/>
</dbReference>
<dbReference type="PANTHER" id="PTHR21366">
    <property type="entry name" value="GLYOXALASE FAMILY PROTEIN"/>
    <property type="match status" value="1"/>
</dbReference>
<feature type="non-terminal residue" evidence="4">
    <location>
        <position position="175"/>
    </location>
</feature>
<dbReference type="InterPro" id="IPR050383">
    <property type="entry name" value="GlyoxalaseI/FosfomycinResist"/>
</dbReference>
<dbReference type="AlphaFoldDB" id="A0A8J7NTU1"/>
<dbReference type="CDD" id="cd07253">
    <property type="entry name" value="GLOD5"/>
    <property type="match status" value="1"/>
</dbReference>
<dbReference type="InterPro" id="IPR037523">
    <property type="entry name" value="VOC_core"/>
</dbReference>
<comment type="caution">
    <text evidence="4">The sequence shown here is derived from an EMBL/GenBank/DDBJ whole genome shotgun (WGS) entry which is preliminary data.</text>
</comment>
<evidence type="ECO:0000259" key="3">
    <source>
        <dbReference type="PROSITE" id="PS51819"/>
    </source>
</evidence>
<sequence>MVILRPPWYSAVQWRHFCYKFLASRVTTPARLCSSITSPIQIHSLDHLVLTVRSVPDSLAFYSRVLGMEIVTFQGNRKALRFGSHKLNLHQAGQEVEPKALRPTPGSADLCLVTHTPLSAVTRHLQGCGVTVEQGPVMRTGAVGPITSVYFRDPDGNLIEVSNYDRRAGDATGKQ</sequence>